<feature type="domain" description="PRD" evidence="2">
    <location>
        <begin position="170"/>
        <end position="282"/>
    </location>
</feature>
<dbReference type="PANTHER" id="PTHR30185:SF15">
    <property type="entry name" value="CRYPTIC BETA-GLUCOSIDE BGL OPERON ANTITERMINATOR"/>
    <property type="match status" value="1"/>
</dbReference>
<dbReference type="OrthoDB" id="9813552at2"/>
<dbReference type="EMBL" id="JQAR01000011">
    <property type="protein sequence ID" value="KRN29921.1"/>
    <property type="molecule type" value="Genomic_DNA"/>
</dbReference>
<proteinExistence type="predicted"/>
<dbReference type="SMART" id="SM01061">
    <property type="entry name" value="CAT_RBD"/>
    <property type="match status" value="1"/>
</dbReference>
<feature type="domain" description="PRD" evidence="2">
    <location>
        <begin position="63"/>
        <end position="169"/>
    </location>
</feature>
<dbReference type="AlphaFoldDB" id="A0A0R2FN15"/>
<dbReference type="Gene3D" id="1.10.1790.10">
    <property type="entry name" value="PRD domain"/>
    <property type="match status" value="2"/>
</dbReference>
<dbReference type="Pfam" id="PF03123">
    <property type="entry name" value="CAT_RBD"/>
    <property type="match status" value="1"/>
</dbReference>
<dbReference type="SUPFAM" id="SSF63520">
    <property type="entry name" value="PTS-regulatory domain, PRD"/>
    <property type="match status" value="2"/>
</dbReference>
<dbReference type="Pfam" id="PF00874">
    <property type="entry name" value="PRD"/>
    <property type="match status" value="2"/>
</dbReference>
<dbReference type="InterPro" id="IPR036650">
    <property type="entry name" value="CAT_RNA-bd_dom_sf"/>
</dbReference>
<dbReference type="PROSITE" id="PS51372">
    <property type="entry name" value="PRD_2"/>
    <property type="match status" value="2"/>
</dbReference>
<dbReference type="SUPFAM" id="SSF50151">
    <property type="entry name" value="SacY-like RNA-binding domain"/>
    <property type="match status" value="1"/>
</dbReference>
<evidence type="ECO:0000313" key="4">
    <source>
        <dbReference type="Proteomes" id="UP000051727"/>
    </source>
</evidence>
<evidence type="ECO:0000259" key="2">
    <source>
        <dbReference type="PROSITE" id="PS51372"/>
    </source>
</evidence>
<organism evidence="3 4">
    <name type="scientific">Liquorilactobacillus mali</name>
    <dbReference type="NCBI Taxonomy" id="1618"/>
    <lineage>
        <taxon>Bacteria</taxon>
        <taxon>Bacillati</taxon>
        <taxon>Bacillota</taxon>
        <taxon>Bacilli</taxon>
        <taxon>Lactobacillales</taxon>
        <taxon>Lactobacillaceae</taxon>
        <taxon>Liquorilactobacillus</taxon>
    </lineage>
</organism>
<dbReference type="GO" id="GO:0006355">
    <property type="term" value="P:regulation of DNA-templated transcription"/>
    <property type="evidence" value="ECO:0007669"/>
    <property type="project" value="InterPro"/>
</dbReference>
<keyword evidence="1" id="KW-0677">Repeat</keyword>
<accession>A0A0R2FN15</accession>
<protein>
    <submittedName>
        <fullName evidence="3">Transcription antiterminator</fullName>
    </submittedName>
</protein>
<sequence length="289" mass="33640">MKFIKNFNNNAALVEDEQGTEWIVIGNGVGFGKKKGMLVDEGRIERRFVTAEKNSLDIESFKEIESQSLELTTKVIELVEPLLKIRFNDYQYFVLADHIDFSLKRAHEGIEISDGTVIWEISKLFSEEYQAAKEAINLINQQARVQLPKNEIVFMTYHFVNASMDGSRLQDTIKITKLISGIIDIIQYQFHLTLDTESFNYSRFVTHLRALMVQRVSKTSMMASELDPALLKLMQLKYPLAYETTERIGDYLQKETNWKLQPDDKVYLTLHVWRVTHRQKNNKSILVCY</sequence>
<dbReference type="RefSeq" id="WP_056991372.1">
    <property type="nucleotide sequence ID" value="NZ_JATAAJ010000011.1"/>
</dbReference>
<dbReference type="InterPro" id="IPR050661">
    <property type="entry name" value="BglG_antiterminators"/>
</dbReference>
<dbReference type="InterPro" id="IPR004341">
    <property type="entry name" value="CAT_RNA-bd_dom"/>
</dbReference>
<dbReference type="InterPro" id="IPR011608">
    <property type="entry name" value="PRD"/>
</dbReference>
<reference evidence="3 4" key="1">
    <citation type="journal article" date="2015" name="Genome Announc.">
        <title>Expanding the biotechnology potential of lactobacilli through comparative genomics of 213 strains and associated genera.</title>
        <authorList>
            <person name="Sun Z."/>
            <person name="Harris H.M."/>
            <person name="McCann A."/>
            <person name="Guo C."/>
            <person name="Argimon S."/>
            <person name="Zhang W."/>
            <person name="Yang X."/>
            <person name="Jeffery I.B."/>
            <person name="Cooney J.C."/>
            <person name="Kagawa T.F."/>
            <person name="Liu W."/>
            <person name="Song Y."/>
            <person name="Salvetti E."/>
            <person name="Wrobel A."/>
            <person name="Rasinkangas P."/>
            <person name="Parkhill J."/>
            <person name="Rea M.C."/>
            <person name="O'Sullivan O."/>
            <person name="Ritari J."/>
            <person name="Douillard F.P."/>
            <person name="Paul Ross R."/>
            <person name="Yang R."/>
            <person name="Briner A.E."/>
            <person name="Felis G.E."/>
            <person name="de Vos W.M."/>
            <person name="Barrangou R."/>
            <person name="Klaenhammer T.R."/>
            <person name="Caufield P.W."/>
            <person name="Cui Y."/>
            <person name="Zhang H."/>
            <person name="O'Toole P.W."/>
        </authorList>
    </citation>
    <scope>NUCLEOTIDE SEQUENCE [LARGE SCALE GENOMIC DNA]</scope>
    <source>
        <strain evidence="3 4">ATCC 27304</strain>
    </source>
</reference>
<dbReference type="InterPro" id="IPR036634">
    <property type="entry name" value="PRD_sf"/>
</dbReference>
<evidence type="ECO:0000256" key="1">
    <source>
        <dbReference type="ARBA" id="ARBA00022737"/>
    </source>
</evidence>
<comment type="caution">
    <text evidence="3">The sequence shown here is derived from an EMBL/GenBank/DDBJ whole genome shotgun (WGS) entry which is preliminary data.</text>
</comment>
<dbReference type="PANTHER" id="PTHR30185">
    <property type="entry name" value="CRYPTIC BETA-GLUCOSIDE BGL OPERON ANTITERMINATOR"/>
    <property type="match status" value="1"/>
</dbReference>
<dbReference type="PATRIC" id="fig|1618.3.peg.336"/>
<dbReference type="Gene3D" id="2.30.24.10">
    <property type="entry name" value="CAT RNA-binding domain"/>
    <property type="match status" value="1"/>
</dbReference>
<dbReference type="STRING" id="1618.IV36_GL000336"/>
<gene>
    <name evidence="3" type="ORF">IV36_GL000336</name>
</gene>
<dbReference type="Proteomes" id="UP000051727">
    <property type="component" value="Unassembled WGS sequence"/>
</dbReference>
<dbReference type="GO" id="GO:0003723">
    <property type="term" value="F:RNA binding"/>
    <property type="evidence" value="ECO:0007669"/>
    <property type="project" value="InterPro"/>
</dbReference>
<name>A0A0R2FN15_9LACO</name>
<evidence type="ECO:0000313" key="3">
    <source>
        <dbReference type="EMBL" id="KRN29921.1"/>
    </source>
</evidence>